<keyword evidence="3" id="KW-0238">DNA-binding</keyword>
<dbReference type="AlphaFoldDB" id="A0A839HDT0"/>
<dbReference type="PRINTS" id="PR00039">
    <property type="entry name" value="HTHLYSR"/>
</dbReference>
<evidence type="ECO:0000259" key="5">
    <source>
        <dbReference type="PROSITE" id="PS50931"/>
    </source>
</evidence>
<proteinExistence type="inferred from homology"/>
<dbReference type="PROSITE" id="PS50931">
    <property type="entry name" value="HTH_LYSR"/>
    <property type="match status" value="1"/>
</dbReference>
<evidence type="ECO:0000256" key="2">
    <source>
        <dbReference type="ARBA" id="ARBA00023015"/>
    </source>
</evidence>
<accession>A0A839HDT0</accession>
<dbReference type="RefSeq" id="WP_182603449.1">
    <property type="nucleotide sequence ID" value="NZ_JACIVD010000078.1"/>
</dbReference>
<feature type="domain" description="HTH lysR-type" evidence="5">
    <location>
        <begin position="1"/>
        <end position="58"/>
    </location>
</feature>
<evidence type="ECO:0000313" key="6">
    <source>
        <dbReference type="EMBL" id="MBB1124602.1"/>
    </source>
</evidence>
<dbReference type="Gene3D" id="1.10.10.10">
    <property type="entry name" value="Winged helix-like DNA-binding domain superfamily/Winged helix DNA-binding domain"/>
    <property type="match status" value="1"/>
</dbReference>
<dbReference type="Pfam" id="PF03466">
    <property type="entry name" value="LysR_substrate"/>
    <property type="match status" value="1"/>
</dbReference>
<reference evidence="6 7" key="1">
    <citation type="submission" date="2020-07" db="EMBL/GenBank/DDBJ databases">
        <title>Description of Limosilactobacillus balticus sp. nov., Limosilactobacillus agrestis sp. nov., Limosilactobacillus albertensis sp. nov., Limosilactobacillus rudii sp. nov., Limosilactobacillus fastidiosus sp. nov., five novel Limosilactobacillus species isolated from the vertebrate gastrointestinal tract, and proposal of 6 subspecies of Limosilactobacillus reuteri adapted to the gastrointestinal tract of specific vertebrate hosts.</title>
        <authorList>
            <person name="Li F."/>
            <person name="Cheng C."/>
            <person name="Zheng J."/>
            <person name="Quevedo R.M."/>
            <person name="Li J."/>
            <person name="Roos S."/>
            <person name="Gaenzle M.G."/>
            <person name="Walter J."/>
        </authorList>
    </citation>
    <scope>NUCLEOTIDE SEQUENCE [LARGE SCALE GENOMIC DNA]</scope>
    <source>
        <strain evidence="6 7">Lr3000</strain>
    </source>
</reference>
<dbReference type="Pfam" id="PF00126">
    <property type="entry name" value="HTH_1"/>
    <property type="match status" value="1"/>
</dbReference>
<keyword evidence="4" id="KW-0804">Transcription</keyword>
<dbReference type="InterPro" id="IPR036390">
    <property type="entry name" value="WH_DNA-bd_sf"/>
</dbReference>
<dbReference type="SUPFAM" id="SSF53850">
    <property type="entry name" value="Periplasmic binding protein-like II"/>
    <property type="match status" value="1"/>
</dbReference>
<keyword evidence="2" id="KW-0805">Transcription regulation</keyword>
<dbReference type="SUPFAM" id="SSF46785">
    <property type="entry name" value="Winged helix' DNA-binding domain"/>
    <property type="match status" value="1"/>
</dbReference>
<comment type="caution">
    <text evidence="6">The sequence shown here is derived from an EMBL/GenBank/DDBJ whole genome shotgun (WGS) entry which is preliminary data.</text>
</comment>
<comment type="similarity">
    <text evidence="1">Belongs to the LysR transcriptional regulatory family.</text>
</comment>
<dbReference type="PANTHER" id="PTHR30346:SF28">
    <property type="entry name" value="HTH-TYPE TRANSCRIPTIONAL REGULATOR CYNR"/>
    <property type="match status" value="1"/>
</dbReference>
<dbReference type="FunFam" id="1.10.10.10:FF:000001">
    <property type="entry name" value="LysR family transcriptional regulator"/>
    <property type="match status" value="1"/>
</dbReference>
<dbReference type="InterPro" id="IPR036388">
    <property type="entry name" value="WH-like_DNA-bd_sf"/>
</dbReference>
<evidence type="ECO:0000256" key="3">
    <source>
        <dbReference type="ARBA" id="ARBA00023125"/>
    </source>
</evidence>
<sequence length="304" mass="34544">MEIEQLENFLAVSQLGSFQKVAEQKFISQRTVSKQMTNLENELGVKLFFRGSNKILLTQAGTYFAQRANELINQLNDSIGKLHAITNSNLQHLRLGYFSPFEGRLLVTHLKKYQALAKHKPINFHVTEGSVEHLFADVTLGNLDCAYILDYGTHDHLLNSELNNTILTEGEMVLGISKDHPLAAKKELSATDLTGQTILYYSNESSTYLQSAFLATLPQNHHYNVQRVGTIEQMQTLVALGQAIAFYPQSLPVFPNEWIVFRRLHSTASGASQRYSIRLIYRPDNNINGLKYFRQFLNNTINHR</sequence>
<protein>
    <submittedName>
        <fullName evidence="6">LysR family transcriptional regulator</fullName>
    </submittedName>
</protein>
<dbReference type="Gene3D" id="3.40.190.10">
    <property type="entry name" value="Periplasmic binding protein-like II"/>
    <property type="match status" value="2"/>
</dbReference>
<dbReference type="GO" id="GO:0032993">
    <property type="term" value="C:protein-DNA complex"/>
    <property type="evidence" value="ECO:0007669"/>
    <property type="project" value="TreeGrafter"/>
</dbReference>
<name>A0A839HDT0_9LACO</name>
<gene>
    <name evidence="6" type="ORF">H5S41_11740</name>
</gene>
<evidence type="ECO:0000313" key="7">
    <source>
        <dbReference type="Proteomes" id="UP000547628"/>
    </source>
</evidence>
<evidence type="ECO:0000256" key="1">
    <source>
        <dbReference type="ARBA" id="ARBA00009437"/>
    </source>
</evidence>
<dbReference type="InterPro" id="IPR000847">
    <property type="entry name" value="LysR_HTH_N"/>
</dbReference>
<dbReference type="EMBL" id="JACIVD010000078">
    <property type="protein sequence ID" value="MBB1124602.1"/>
    <property type="molecule type" value="Genomic_DNA"/>
</dbReference>
<dbReference type="GO" id="GO:0003700">
    <property type="term" value="F:DNA-binding transcription factor activity"/>
    <property type="evidence" value="ECO:0007669"/>
    <property type="project" value="InterPro"/>
</dbReference>
<dbReference type="GO" id="GO:0003677">
    <property type="term" value="F:DNA binding"/>
    <property type="evidence" value="ECO:0007669"/>
    <property type="project" value="UniProtKB-KW"/>
</dbReference>
<evidence type="ECO:0000256" key="4">
    <source>
        <dbReference type="ARBA" id="ARBA00023163"/>
    </source>
</evidence>
<dbReference type="Proteomes" id="UP000547628">
    <property type="component" value="Unassembled WGS sequence"/>
</dbReference>
<dbReference type="PANTHER" id="PTHR30346">
    <property type="entry name" value="TRANSCRIPTIONAL DUAL REGULATOR HCAR-RELATED"/>
    <property type="match status" value="1"/>
</dbReference>
<dbReference type="InterPro" id="IPR005119">
    <property type="entry name" value="LysR_subst-bd"/>
</dbReference>
<organism evidence="6 7">
    <name type="scientific">Limosilactobacillus albertensis</name>
    <dbReference type="NCBI Taxonomy" id="2759752"/>
    <lineage>
        <taxon>Bacteria</taxon>
        <taxon>Bacillati</taxon>
        <taxon>Bacillota</taxon>
        <taxon>Bacilli</taxon>
        <taxon>Lactobacillales</taxon>
        <taxon>Lactobacillaceae</taxon>
        <taxon>Limosilactobacillus</taxon>
    </lineage>
</organism>